<dbReference type="Proteomes" id="UP001295423">
    <property type="component" value="Unassembled WGS sequence"/>
</dbReference>
<evidence type="ECO:0000256" key="1">
    <source>
        <dbReference type="SAM" id="MobiDB-lite"/>
    </source>
</evidence>
<dbReference type="AlphaFoldDB" id="A0AAD2JI90"/>
<dbReference type="InterPro" id="IPR007557">
    <property type="entry name" value="PSP1_C"/>
</dbReference>
<sequence>MANRWGDPQQGSSQSSNDKNNTSLEMAMSGMNIVSAFGTSPVEFSASPDMQSEFSEELSGHQRKHIIDSGDSVHSQRSNNSNASPLPSIPTHRLHGVPPIGRPGHSKSSSISTSQSLTLTPTSSLDGTGTDIHDYNRRSKEEQELPTRITATFGDGFDGIHGARERANTAPGTMAFPSSLDSSFGSASAHRGSRNQLPPSRPPLAGASSYNPDFSVLSTISRPGYLPHSGGDPYLQRSTSDSGRESLLSSSYPGQMEQQSSKLSSFPSLPQQSGLNPNQPSFQPVSRHQRSFSGPVPVPVPDYMNQFQHHSEPPMGHTSQVSDFGVLPIDQGLRLAQMRYRNHSFGSAEEVSRAELHRRSSLQTLPSAGGFYGQQNQFDRRESLDYVPGHDMFMNDFDRARHVSPGHSPVHQHYGHHHHAEALSAQPMAMGGGGSMRMYGGNKRNSYGNQPPRHHRVPSLDDDSSHPLAGESIEVPSDDRGYMLDSSSHSVHSLRSGSESSHYMPEAVQHLPTAGASLPLAKVVYSVKFKRTQRSFVIGPRLNRDLKIGTYVKVEADRGEDLGIVVGKVSPEKRNYRGDMSIMPPATGTAGNTSDLKRIIRLATHDEVSLLSLKREEEDELLKICRTKVRQRGLPMNVVDAEYQFDRHKLTFFFEAEGRVDFRELVRDLFSMYKTRIWMQQLDKNTSAACRAASNPPVPVAMDFGTPIIAPMSEFREFMTE</sequence>
<organism evidence="3 4">
    <name type="scientific">Cylindrotheca closterium</name>
    <dbReference type="NCBI Taxonomy" id="2856"/>
    <lineage>
        <taxon>Eukaryota</taxon>
        <taxon>Sar</taxon>
        <taxon>Stramenopiles</taxon>
        <taxon>Ochrophyta</taxon>
        <taxon>Bacillariophyta</taxon>
        <taxon>Bacillariophyceae</taxon>
        <taxon>Bacillariophycidae</taxon>
        <taxon>Bacillariales</taxon>
        <taxon>Bacillariaceae</taxon>
        <taxon>Cylindrotheca</taxon>
    </lineage>
</organism>
<dbReference type="PROSITE" id="PS51411">
    <property type="entry name" value="PSP1_C"/>
    <property type="match status" value="1"/>
</dbReference>
<dbReference type="Pfam" id="PF04468">
    <property type="entry name" value="PSP1"/>
    <property type="match status" value="1"/>
</dbReference>
<evidence type="ECO:0000313" key="4">
    <source>
        <dbReference type="Proteomes" id="UP001295423"/>
    </source>
</evidence>
<comment type="caution">
    <text evidence="3">The sequence shown here is derived from an EMBL/GenBank/DDBJ whole genome shotgun (WGS) entry which is preliminary data.</text>
</comment>
<keyword evidence="4" id="KW-1185">Reference proteome</keyword>
<reference evidence="3" key="1">
    <citation type="submission" date="2023-08" db="EMBL/GenBank/DDBJ databases">
        <authorList>
            <person name="Audoor S."/>
            <person name="Bilcke G."/>
        </authorList>
    </citation>
    <scope>NUCLEOTIDE SEQUENCE</scope>
</reference>
<feature type="compositionally biased region" description="Basic and acidic residues" evidence="1">
    <location>
        <begin position="131"/>
        <end position="145"/>
    </location>
</feature>
<feature type="compositionally biased region" description="Low complexity" evidence="1">
    <location>
        <begin position="178"/>
        <end position="188"/>
    </location>
</feature>
<feature type="domain" description="PSP1 C-terminal" evidence="2">
    <location>
        <begin position="597"/>
        <end position="682"/>
    </location>
</feature>
<name>A0AAD2JI90_9STRA</name>
<feature type="region of interest" description="Disordered" evidence="1">
    <location>
        <begin position="1"/>
        <end position="27"/>
    </location>
</feature>
<dbReference type="InterPro" id="IPR047767">
    <property type="entry name" value="PSP1-like"/>
</dbReference>
<feature type="compositionally biased region" description="Polar residues" evidence="1">
    <location>
        <begin position="252"/>
        <end position="286"/>
    </location>
</feature>
<dbReference type="PANTHER" id="PTHR43830:SF3">
    <property type="entry name" value="PROTEIN PSP1"/>
    <property type="match status" value="1"/>
</dbReference>
<feature type="region of interest" description="Disordered" evidence="1">
    <location>
        <begin position="41"/>
        <end position="209"/>
    </location>
</feature>
<feature type="compositionally biased region" description="Polar residues" evidence="1">
    <location>
        <begin position="72"/>
        <end position="85"/>
    </location>
</feature>
<evidence type="ECO:0000313" key="3">
    <source>
        <dbReference type="EMBL" id="CAJ1953643.1"/>
    </source>
</evidence>
<feature type="region of interest" description="Disordered" evidence="1">
    <location>
        <begin position="227"/>
        <end position="293"/>
    </location>
</feature>
<feature type="compositionally biased region" description="Polar residues" evidence="1">
    <location>
        <begin position="9"/>
        <end position="24"/>
    </location>
</feature>
<protein>
    <recommendedName>
        <fullName evidence="2">PSP1 C-terminal domain-containing protein</fullName>
    </recommendedName>
</protein>
<dbReference type="EMBL" id="CAKOGP040001836">
    <property type="protein sequence ID" value="CAJ1953643.1"/>
    <property type="molecule type" value="Genomic_DNA"/>
</dbReference>
<dbReference type="PANTHER" id="PTHR43830">
    <property type="entry name" value="PROTEIN PSP1"/>
    <property type="match status" value="1"/>
</dbReference>
<proteinExistence type="predicted"/>
<dbReference type="GO" id="GO:0005737">
    <property type="term" value="C:cytoplasm"/>
    <property type="evidence" value="ECO:0007669"/>
    <property type="project" value="TreeGrafter"/>
</dbReference>
<feature type="region of interest" description="Disordered" evidence="1">
    <location>
        <begin position="427"/>
        <end position="498"/>
    </location>
</feature>
<feature type="compositionally biased region" description="Low complexity" evidence="1">
    <location>
        <begin position="106"/>
        <end position="130"/>
    </location>
</feature>
<accession>A0AAD2JI90</accession>
<evidence type="ECO:0000259" key="2">
    <source>
        <dbReference type="PROSITE" id="PS51411"/>
    </source>
</evidence>
<dbReference type="NCBIfam" id="NF041131">
    <property type="entry name" value="RicT_YaaT_fam"/>
    <property type="match status" value="1"/>
</dbReference>
<gene>
    <name evidence="3" type="ORF">CYCCA115_LOCUS14246</name>
</gene>
<feature type="compositionally biased region" description="Low complexity" evidence="1">
    <location>
        <begin position="486"/>
        <end position="498"/>
    </location>
</feature>
<feature type="compositionally biased region" description="Low complexity" evidence="1">
    <location>
        <begin position="238"/>
        <end position="251"/>
    </location>
</feature>